<feature type="chain" id="PRO_5046753469" description="Type VI secretion system lipoprotein TssJ" evidence="1">
    <location>
        <begin position="21"/>
        <end position="178"/>
    </location>
</feature>
<dbReference type="EMBL" id="JBHSPH010000002">
    <property type="protein sequence ID" value="MFC5862745.1"/>
    <property type="molecule type" value="Genomic_DNA"/>
</dbReference>
<evidence type="ECO:0000313" key="3">
    <source>
        <dbReference type="Proteomes" id="UP001596091"/>
    </source>
</evidence>
<proteinExistence type="predicted"/>
<evidence type="ECO:0008006" key="4">
    <source>
        <dbReference type="Google" id="ProtNLM"/>
    </source>
</evidence>
<evidence type="ECO:0000256" key="1">
    <source>
        <dbReference type="SAM" id="SignalP"/>
    </source>
</evidence>
<dbReference type="Proteomes" id="UP001596091">
    <property type="component" value="Unassembled WGS sequence"/>
</dbReference>
<keyword evidence="1" id="KW-0732">Signal</keyword>
<reference evidence="3" key="1">
    <citation type="journal article" date="2019" name="Int. J. Syst. Evol. Microbiol.">
        <title>The Global Catalogue of Microorganisms (GCM) 10K type strain sequencing project: providing services to taxonomists for standard genome sequencing and annotation.</title>
        <authorList>
            <consortium name="The Broad Institute Genomics Platform"/>
            <consortium name="The Broad Institute Genome Sequencing Center for Infectious Disease"/>
            <person name="Wu L."/>
            <person name="Ma J."/>
        </authorList>
    </citation>
    <scope>NUCLEOTIDE SEQUENCE [LARGE SCALE GENOMIC DNA]</scope>
    <source>
        <strain evidence="3">JCM 4087</strain>
    </source>
</reference>
<comment type="caution">
    <text evidence="2">The sequence shown here is derived from an EMBL/GenBank/DDBJ whole genome shotgun (WGS) entry which is preliminary data.</text>
</comment>
<evidence type="ECO:0000313" key="2">
    <source>
        <dbReference type="EMBL" id="MFC5862745.1"/>
    </source>
</evidence>
<keyword evidence="3" id="KW-1185">Reference proteome</keyword>
<organism evidence="2 3">
    <name type="scientific">Acidicapsa dinghuensis</name>
    <dbReference type="NCBI Taxonomy" id="2218256"/>
    <lineage>
        <taxon>Bacteria</taxon>
        <taxon>Pseudomonadati</taxon>
        <taxon>Acidobacteriota</taxon>
        <taxon>Terriglobia</taxon>
        <taxon>Terriglobales</taxon>
        <taxon>Acidobacteriaceae</taxon>
        <taxon>Acidicapsa</taxon>
    </lineage>
</organism>
<accession>A0ABW1EF63</accession>
<name>A0ABW1EF63_9BACT</name>
<dbReference type="RefSeq" id="WP_263336558.1">
    <property type="nucleotide sequence ID" value="NZ_JAGSYH010000003.1"/>
</dbReference>
<feature type="signal peptide" evidence="1">
    <location>
        <begin position="1"/>
        <end position="20"/>
    </location>
</feature>
<protein>
    <recommendedName>
        <fullName evidence="4">Type VI secretion system lipoprotein TssJ</fullName>
    </recommendedName>
</protein>
<gene>
    <name evidence="2" type="ORF">ACFPT7_10625</name>
</gene>
<sequence>MRNHRLLLLCLLFVLPMACAQEPQSATAEAPGTTAPYQLTLTLVVTDHGKKTIDQSYTLAAASRGKGSPFGNPSVRDTDHVPVPTAPGSSTYQYVDVGTNIDVDSLRQIDSMLGMQLRIENDAAIASDAQGQPVRRRLAYSLVPIVPLGKLTTIFSSGDGINAQKVEIQLLAQPLGAK</sequence>